<protein>
    <submittedName>
        <fullName evidence="2">DJ-1/PfpI family protein</fullName>
    </submittedName>
</protein>
<dbReference type="OrthoDB" id="4265717at2"/>
<proteinExistence type="predicted"/>
<feature type="domain" description="DJ-1/PfpI" evidence="1">
    <location>
        <begin position="3"/>
        <end position="159"/>
    </location>
</feature>
<dbReference type="InterPro" id="IPR052158">
    <property type="entry name" value="INH-QAR"/>
</dbReference>
<evidence type="ECO:0000259" key="1">
    <source>
        <dbReference type="Pfam" id="PF01965"/>
    </source>
</evidence>
<accession>A0A2T0SVL5</accession>
<dbReference type="SUPFAM" id="SSF52317">
    <property type="entry name" value="Class I glutamine amidotransferase-like"/>
    <property type="match status" value="1"/>
</dbReference>
<dbReference type="InterPro" id="IPR029062">
    <property type="entry name" value="Class_I_gatase-like"/>
</dbReference>
<dbReference type="Pfam" id="PF01965">
    <property type="entry name" value="DJ-1_PfpI"/>
    <property type="match status" value="1"/>
</dbReference>
<dbReference type="GO" id="GO:0006355">
    <property type="term" value="P:regulation of DNA-templated transcription"/>
    <property type="evidence" value="ECO:0007669"/>
    <property type="project" value="TreeGrafter"/>
</dbReference>
<evidence type="ECO:0000313" key="2">
    <source>
        <dbReference type="EMBL" id="PRY37467.1"/>
    </source>
</evidence>
<comment type="caution">
    <text evidence="2">The sequence shown here is derived from an EMBL/GenBank/DDBJ whole genome shotgun (WGS) entry which is preliminary data.</text>
</comment>
<keyword evidence="3" id="KW-1185">Reference proteome</keyword>
<name>A0A2T0SVL5_9PSEU</name>
<dbReference type="AlphaFoldDB" id="A0A2T0SVL5"/>
<dbReference type="PANTHER" id="PTHR43130:SF2">
    <property type="entry name" value="DJ-1_PFPI DOMAIN-CONTAINING PROTEIN"/>
    <property type="match status" value="1"/>
</dbReference>
<sequence length="218" mass="22670">MDIAFVLYPDMTALDVVGPYDVLGHGPGVTPHFVAAALDPVRCDAGMLLAPTTTFAELDRADVIVVPGGKPFDVLAEGTVAEWLRKVHPTATWTTSVCTGSTLLAAAGLLAGRRATTHWAVRDLLASLGAEVSADRVVREGSVITAAGVSAGIDMALTLAGIMWGDDVAQGLQLAIEYDPRPPYDSGSLEKAPAEVVAAVQAMMLSDFSADQNKPAEV</sequence>
<dbReference type="InterPro" id="IPR002818">
    <property type="entry name" value="DJ-1/PfpI"/>
</dbReference>
<organism evidence="2 3">
    <name type="scientific">Umezawaea tangerina</name>
    <dbReference type="NCBI Taxonomy" id="84725"/>
    <lineage>
        <taxon>Bacteria</taxon>
        <taxon>Bacillati</taxon>
        <taxon>Actinomycetota</taxon>
        <taxon>Actinomycetes</taxon>
        <taxon>Pseudonocardiales</taxon>
        <taxon>Pseudonocardiaceae</taxon>
        <taxon>Umezawaea</taxon>
    </lineage>
</organism>
<dbReference type="CDD" id="cd03139">
    <property type="entry name" value="GATase1_PfpI_2"/>
    <property type="match status" value="1"/>
</dbReference>
<gene>
    <name evidence="2" type="ORF">CLV43_110279</name>
</gene>
<dbReference type="Gene3D" id="3.40.50.880">
    <property type="match status" value="1"/>
</dbReference>
<evidence type="ECO:0000313" key="3">
    <source>
        <dbReference type="Proteomes" id="UP000239494"/>
    </source>
</evidence>
<dbReference type="EMBL" id="PVTF01000010">
    <property type="protein sequence ID" value="PRY37467.1"/>
    <property type="molecule type" value="Genomic_DNA"/>
</dbReference>
<dbReference type="Proteomes" id="UP000239494">
    <property type="component" value="Unassembled WGS sequence"/>
</dbReference>
<reference evidence="2 3" key="1">
    <citation type="submission" date="2018-03" db="EMBL/GenBank/DDBJ databases">
        <title>Genomic Encyclopedia of Archaeal and Bacterial Type Strains, Phase II (KMG-II): from individual species to whole genera.</title>
        <authorList>
            <person name="Goeker M."/>
        </authorList>
    </citation>
    <scope>NUCLEOTIDE SEQUENCE [LARGE SCALE GENOMIC DNA]</scope>
    <source>
        <strain evidence="2 3">DSM 44720</strain>
    </source>
</reference>
<dbReference type="PANTHER" id="PTHR43130">
    <property type="entry name" value="ARAC-FAMILY TRANSCRIPTIONAL REGULATOR"/>
    <property type="match status" value="1"/>
</dbReference>
<dbReference type="RefSeq" id="WP_106191824.1">
    <property type="nucleotide sequence ID" value="NZ_PVTF01000010.1"/>
</dbReference>